<feature type="chain" id="PRO_5015027359" evidence="1">
    <location>
        <begin position="23"/>
        <end position="174"/>
    </location>
</feature>
<evidence type="ECO:0000313" key="2">
    <source>
        <dbReference type="EMBL" id="KDO13868.1"/>
    </source>
</evidence>
<dbReference type="Proteomes" id="UP000216173">
    <property type="component" value="Unassembled WGS sequence"/>
</dbReference>
<protein>
    <submittedName>
        <fullName evidence="5">DUF3299 domain-containing protein</fullName>
    </submittedName>
</protein>
<dbReference type="RefSeq" id="WP_000689141.1">
    <property type="nucleotide sequence ID" value="NZ_ACZT01000021.1"/>
</dbReference>
<evidence type="ECO:0000313" key="7">
    <source>
        <dbReference type="Proteomes" id="UP000050491"/>
    </source>
</evidence>
<evidence type="ECO:0000256" key="1">
    <source>
        <dbReference type="SAM" id="SignalP"/>
    </source>
</evidence>
<dbReference type="Proteomes" id="UP000053724">
    <property type="component" value="Unassembled WGS sequence"/>
</dbReference>
<dbReference type="EMBL" id="LBGP01000008">
    <property type="protein sequence ID" value="KQB03081.1"/>
    <property type="molecule type" value="Genomic_DNA"/>
</dbReference>
<keyword evidence="6" id="KW-1185">Reference proteome</keyword>
<dbReference type="EMBL" id="NMSH01000014">
    <property type="protein sequence ID" value="PAR20738.1"/>
    <property type="molecule type" value="Genomic_DNA"/>
</dbReference>
<proteinExistence type="predicted"/>
<evidence type="ECO:0000313" key="3">
    <source>
        <dbReference type="EMBL" id="KQA24265.1"/>
    </source>
</evidence>
<dbReference type="AlphaFoldDB" id="A0A067B6X6"/>
<dbReference type="EMBL" id="LCUF01000003">
    <property type="protein sequence ID" value="KQA24265.1"/>
    <property type="molecule type" value="Genomic_DNA"/>
</dbReference>
<reference evidence="5" key="3">
    <citation type="submission" date="2017-07" db="EMBL/GenBank/DDBJ databases">
        <authorList>
            <person name="Sun Z.S."/>
            <person name="Albrecht U."/>
            <person name="Echele G."/>
            <person name="Lee C.C."/>
        </authorList>
    </citation>
    <scope>NUCLEOTIDE SEQUENCE [LARGE SCALE GENOMIC DNA]</scope>
    <source>
        <strain evidence="5">OYP9E10</strain>
    </source>
</reference>
<dbReference type="GeneID" id="94012792"/>
<dbReference type="Proteomes" id="UP000050491">
    <property type="component" value="Unassembled WGS sequence"/>
</dbReference>
<dbReference type="EMBL" id="JJMN01000062">
    <property type="protein sequence ID" value="KDO13868.1"/>
    <property type="molecule type" value="Genomic_DNA"/>
</dbReference>
<evidence type="ECO:0000313" key="4">
    <source>
        <dbReference type="EMBL" id="KQB03081.1"/>
    </source>
</evidence>
<evidence type="ECO:0000313" key="6">
    <source>
        <dbReference type="Proteomes" id="UP000027331"/>
    </source>
</evidence>
<dbReference type="Gene3D" id="2.40.50.870">
    <property type="entry name" value="Protein of unknown function (DUF3299)"/>
    <property type="match status" value="1"/>
</dbReference>
<gene>
    <name evidence="3" type="ORF">AAY55_03525</name>
    <name evidence="5" type="ORF">CGU03_10420</name>
    <name evidence="2" type="ORF">DP83_15860</name>
    <name evidence="4" type="ORF">XV92_05920</name>
</gene>
<reference evidence="2 6" key="1">
    <citation type="submission" date="2014-04" db="EMBL/GenBank/DDBJ databases">
        <title>Vibrio metecus sp. nov., a close relative of Vibrio cholerae isolated from coastal brackish ponds and clinical specimens.</title>
        <authorList>
            <person name="Kirchberger P.C."/>
            <person name="Turnsek M."/>
            <person name="Hunt D.E."/>
            <person name="Haley B.J."/>
            <person name="Colwell R."/>
            <person name="Polz M.F."/>
            <person name="Tarr C.L."/>
            <person name="Boucher Y."/>
        </authorList>
    </citation>
    <scope>NUCLEOTIDE SEQUENCE [LARGE SCALE GENOMIC DNA]</scope>
    <source>
        <strain evidence="2">OP3H</strain>
        <strain evidence="6">PPCK-2014</strain>
    </source>
</reference>
<dbReference type="PATRIC" id="fig|1481663.10.peg.1499"/>
<dbReference type="Pfam" id="PF11736">
    <property type="entry name" value="DUF3299"/>
    <property type="match status" value="1"/>
</dbReference>
<comment type="caution">
    <text evidence="3">The sequence shown here is derived from an EMBL/GenBank/DDBJ whole genome shotgun (WGS) entry which is preliminary data.</text>
</comment>
<dbReference type="OrthoDB" id="9784998at2"/>
<name>A0A067B6X6_VIBMT</name>
<dbReference type="InterPro" id="IPR021727">
    <property type="entry name" value="DUF3299"/>
</dbReference>
<accession>A0A067B6X6</accession>
<reference evidence="7 8" key="2">
    <citation type="journal article" date="2015" name="Genome Biol. Evol.">
        <title>The Dynamics of Genetic Interactions between Vibrio metoecus and Vibrio cholerae, Two Close Relatives Co-Occurring in the Environment.</title>
        <authorList>
            <person name="Orata F.D."/>
            <person name="Kirchberger P.C."/>
            <person name="Meheust R."/>
            <person name="Barlow E.J."/>
            <person name="Tarr C.L."/>
            <person name="Boucher Y."/>
        </authorList>
    </citation>
    <scope>NUCLEOTIDE SEQUENCE [LARGE SCALE GENOMIC DNA]</scope>
    <source>
        <strain evidence="3 8">08-2459</strain>
        <strain evidence="4 7">YB5B04</strain>
    </source>
</reference>
<keyword evidence="1" id="KW-0732">Signal</keyword>
<evidence type="ECO:0000313" key="5">
    <source>
        <dbReference type="EMBL" id="PAR20738.1"/>
    </source>
</evidence>
<sequence>MKIFMLIASLVMAPLYSTPLWANQETTPASEQDVLQLDWLDLIPEQERNLFDQQGMPMPDHNGNEPAKQQHIGSVRSELNGSRVKIPGFVIPLEGDDKKVTEFLLVPYFGACIHVPPPPPNQIIYVKFPKGAPVQELWDVIYVIGELKTESLSHELAETAYTILGTEIAEYDDM</sequence>
<dbReference type="Proteomes" id="UP000027331">
    <property type="component" value="Unassembled WGS sequence"/>
</dbReference>
<evidence type="ECO:0000313" key="8">
    <source>
        <dbReference type="Proteomes" id="UP000053724"/>
    </source>
</evidence>
<feature type="signal peptide" evidence="1">
    <location>
        <begin position="1"/>
        <end position="22"/>
    </location>
</feature>
<organism evidence="3 8">
    <name type="scientific">Vibrio metoecus</name>
    <dbReference type="NCBI Taxonomy" id="1481663"/>
    <lineage>
        <taxon>Bacteria</taxon>
        <taxon>Pseudomonadati</taxon>
        <taxon>Pseudomonadota</taxon>
        <taxon>Gammaproteobacteria</taxon>
        <taxon>Vibrionales</taxon>
        <taxon>Vibrionaceae</taxon>
        <taxon>Vibrio</taxon>
    </lineage>
</organism>